<protein>
    <submittedName>
        <fullName evidence="7">Uncharacterized protein</fullName>
    </submittedName>
</protein>
<keyword evidence="4" id="KW-0496">Mitochondrion</keyword>
<keyword evidence="6" id="KW-1133">Transmembrane helix</keyword>
<evidence type="ECO:0000256" key="1">
    <source>
        <dbReference type="ARBA" id="ARBA00004273"/>
    </source>
</evidence>
<dbReference type="EMBL" id="JAODUP010000351">
    <property type="protein sequence ID" value="KAK2151785.1"/>
    <property type="molecule type" value="Genomic_DNA"/>
</dbReference>
<dbReference type="GO" id="GO:0045277">
    <property type="term" value="C:respiratory chain complex IV"/>
    <property type="evidence" value="ECO:0007669"/>
    <property type="project" value="InterPro"/>
</dbReference>
<dbReference type="GO" id="GO:0006123">
    <property type="term" value="P:mitochondrial electron transport, cytochrome c to oxygen"/>
    <property type="evidence" value="ECO:0007669"/>
    <property type="project" value="InterPro"/>
</dbReference>
<comment type="similarity">
    <text evidence="2">Belongs to the cytochrome c oxidase VIIa family.</text>
</comment>
<gene>
    <name evidence="7" type="ORF">LSH36_351g02058</name>
</gene>
<comment type="caution">
    <text evidence="7">The sequence shown here is derived from an EMBL/GenBank/DDBJ whole genome shotgun (WGS) entry which is preliminary data.</text>
</comment>
<dbReference type="AlphaFoldDB" id="A0AAD9JGK5"/>
<dbReference type="GO" id="GO:0005743">
    <property type="term" value="C:mitochondrial inner membrane"/>
    <property type="evidence" value="ECO:0007669"/>
    <property type="project" value="UniProtKB-SubCell"/>
</dbReference>
<evidence type="ECO:0000256" key="4">
    <source>
        <dbReference type="ARBA" id="ARBA00023128"/>
    </source>
</evidence>
<dbReference type="Proteomes" id="UP001208570">
    <property type="component" value="Unassembled WGS sequence"/>
</dbReference>
<accession>A0AAD9JGK5</accession>
<name>A0AAD9JGK5_9ANNE</name>
<keyword evidence="6" id="KW-0812">Transmembrane</keyword>
<organism evidence="7 8">
    <name type="scientific">Paralvinella palmiformis</name>
    <dbReference type="NCBI Taxonomy" id="53620"/>
    <lineage>
        <taxon>Eukaryota</taxon>
        <taxon>Metazoa</taxon>
        <taxon>Spiralia</taxon>
        <taxon>Lophotrochozoa</taxon>
        <taxon>Annelida</taxon>
        <taxon>Polychaeta</taxon>
        <taxon>Sedentaria</taxon>
        <taxon>Canalipalpata</taxon>
        <taxon>Terebellida</taxon>
        <taxon>Terebelliformia</taxon>
        <taxon>Alvinellidae</taxon>
        <taxon>Paralvinella</taxon>
    </lineage>
</organism>
<evidence type="ECO:0000256" key="6">
    <source>
        <dbReference type="SAM" id="Phobius"/>
    </source>
</evidence>
<evidence type="ECO:0000313" key="7">
    <source>
        <dbReference type="EMBL" id="KAK2151785.1"/>
    </source>
</evidence>
<keyword evidence="3" id="KW-0999">Mitochondrion inner membrane</keyword>
<feature type="transmembrane region" description="Helical" evidence="6">
    <location>
        <begin position="70"/>
        <end position="95"/>
    </location>
</feature>
<evidence type="ECO:0000256" key="5">
    <source>
        <dbReference type="ARBA" id="ARBA00023136"/>
    </source>
</evidence>
<dbReference type="InterPro" id="IPR036539">
    <property type="entry name" value="Cyt_c_oxidase_su7a_sf"/>
</dbReference>
<keyword evidence="5 6" id="KW-0472">Membrane</keyword>
<proteinExistence type="inferred from homology"/>
<evidence type="ECO:0000256" key="2">
    <source>
        <dbReference type="ARBA" id="ARBA00009331"/>
    </source>
</evidence>
<sequence length="100" mass="11184">MRPIQNLSRLAVRGFNTSVRKATTAEPLGPGPKGVIPASKGYEKVLKIQKLAYKNPDVLVWRLFGMRDAILYNFTLFISATAAVAVSIPLWRLIFPKKKE</sequence>
<reference evidence="7" key="1">
    <citation type="journal article" date="2023" name="Mol. Biol. Evol.">
        <title>Third-Generation Sequencing Reveals the Adaptive Role of the Epigenome in Three Deep-Sea Polychaetes.</title>
        <authorList>
            <person name="Perez M."/>
            <person name="Aroh O."/>
            <person name="Sun Y."/>
            <person name="Lan Y."/>
            <person name="Juniper S.K."/>
            <person name="Young C.R."/>
            <person name="Angers B."/>
            <person name="Qian P.Y."/>
        </authorList>
    </citation>
    <scope>NUCLEOTIDE SEQUENCE</scope>
    <source>
        <strain evidence="7">P08H-3</strain>
    </source>
</reference>
<comment type="subcellular location">
    <subcellularLocation>
        <location evidence="1">Mitochondrion inner membrane</location>
    </subcellularLocation>
</comment>
<keyword evidence="8" id="KW-1185">Reference proteome</keyword>
<dbReference type="Gene3D" id="4.10.91.10">
    <property type="entry name" value="Cytochrome c oxidase, subunit VIIa"/>
    <property type="match status" value="1"/>
</dbReference>
<evidence type="ECO:0000256" key="3">
    <source>
        <dbReference type="ARBA" id="ARBA00022792"/>
    </source>
</evidence>
<evidence type="ECO:0000313" key="8">
    <source>
        <dbReference type="Proteomes" id="UP001208570"/>
    </source>
</evidence>